<comment type="caution">
    <text evidence="3">The sequence shown here is derived from an EMBL/GenBank/DDBJ whole genome shotgun (WGS) entry which is preliminary data.</text>
</comment>
<evidence type="ECO:0000313" key="4">
    <source>
        <dbReference type="Proteomes" id="UP000648908"/>
    </source>
</evidence>
<dbReference type="Pfam" id="PF13098">
    <property type="entry name" value="Thioredoxin_2"/>
    <property type="match status" value="1"/>
</dbReference>
<name>A0A8K0V686_9RHOB</name>
<feature type="domain" description="Thioredoxin-like fold" evidence="2">
    <location>
        <begin position="52"/>
        <end position="135"/>
    </location>
</feature>
<gene>
    <name evidence="3" type="ORF">JL811_04605</name>
</gene>
<dbReference type="Gene3D" id="3.40.30.10">
    <property type="entry name" value="Glutaredoxin"/>
    <property type="match status" value="1"/>
</dbReference>
<evidence type="ECO:0000256" key="1">
    <source>
        <dbReference type="SAM" id="SignalP"/>
    </source>
</evidence>
<accession>A0A8K0V686</accession>
<keyword evidence="4" id="KW-1185">Reference proteome</keyword>
<keyword evidence="1" id="KW-0732">Signal</keyword>
<protein>
    <submittedName>
        <fullName evidence="3">Thioredoxin family protein</fullName>
    </submittedName>
</protein>
<dbReference type="EMBL" id="JAESVN010000002">
    <property type="protein sequence ID" value="MBL4916494.1"/>
    <property type="molecule type" value="Genomic_DNA"/>
</dbReference>
<dbReference type="InterPro" id="IPR036249">
    <property type="entry name" value="Thioredoxin-like_sf"/>
</dbReference>
<evidence type="ECO:0000259" key="2">
    <source>
        <dbReference type="Pfam" id="PF13098"/>
    </source>
</evidence>
<sequence>MFRTLALPLLMAAALALSGPAGAVELGDDGLHKPDWLRETFRDLREDLDEANAEGKRLLILWEQRGCIYCTQMHEEIYPDPEIDSLIRDSYFVVQMNLFGDIEVTDFDGTTLPEKDMARRWGVVFTPTMMFMPEVVNEGQTAQNAAIVSMPGAFGKGTTAALLTWVRDKKYENGEHFQKYLAERMVQ</sequence>
<reference evidence="3" key="1">
    <citation type="submission" date="2021-01" db="EMBL/GenBank/DDBJ databases">
        <title>Tabrizicola alba sp. nov. a motile alkaliphilic bacterium isolated from a soda lake.</title>
        <authorList>
            <person name="Szuroczki S."/>
            <person name="Abbaszade G."/>
            <person name="Schumann P."/>
            <person name="Toth E."/>
        </authorList>
    </citation>
    <scope>NUCLEOTIDE SEQUENCE</scope>
    <source>
        <strain evidence="3">DMG-N-6</strain>
    </source>
</reference>
<dbReference type="SUPFAM" id="SSF52833">
    <property type="entry name" value="Thioredoxin-like"/>
    <property type="match status" value="1"/>
</dbReference>
<dbReference type="InterPro" id="IPR041737">
    <property type="entry name" value="SoxW"/>
</dbReference>
<proteinExistence type="predicted"/>
<feature type="signal peptide" evidence="1">
    <location>
        <begin position="1"/>
        <end position="23"/>
    </location>
</feature>
<dbReference type="RefSeq" id="WP_202687272.1">
    <property type="nucleotide sequence ID" value="NZ_JAESVN010000002.1"/>
</dbReference>
<organism evidence="3 4">
    <name type="scientific">Szabonella alba</name>
    <dbReference type="NCBI Taxonomy" id="2804194"/>
    <lineage>
        <taxon>Bacteria</taxon>
        <taxon>Pseudomonadati</taxon>
        <taxon>Pseudomonadota</taxon>
        <taxon>Alphaproteobacteria</taxon>
        <taxon>Rhodobacterales</taxon>
        <taxon>Paracoccaceae</taxon>
        <taxon>Szabonella</taxon>
    </lineage>
</organism>
<dbReference type="CDD" id="cd02951">
    <property type="entry name" value="SoxW"/>
    <property type="match status" value="1"/>
</dbReference>
<dbReference type="AlphaFoldDB" id="A0A8K0V686"/>
<dbReference type="Proteomes" id="UP000648908">
    <property type="component" value="Unassembled WGS sequence"/>
</dbReference>
<evidence type="ECO:0000313" key="3">
    <source>
        <dbReference type="EMBL" id="MBL4916494.1"/>
    </source>
</evidence>
<feature type="chain" id="PRO_5035426323" evidence="1">
    <location>
        <begin position="24"/>
        <end position="187"/>
    </location>
</feature>
<dbReference type="InterPro" id="IPR012336">
    <property type="entry name" value="Thioredoxin-like_fold"/>
</dbReference>